<keyword evidence="3" id="KW-1185">Reference proteome</keyword>
<name>A0AAW2AVJ9_CULAL</name>
<accession>A0AAW2AVJ9</accession>
<dbReference type="EMBL" id="JAWDJR010000003">
    <property type="protein sequence ID" value="KAK9977103.1"/>
    <property type="molecule type" value="Genomic_DNA"/>
</dbReference>
<organism evidence="2 3">
    <name type="scientific">Culter alburnus</name>
    <name type="common">Topmouth culter</name>
    <dbReference type="NCBI Taxonomy" id="194366"/>
    <lineage>
        <taxon>Eukaryota</taxon>
        <taxon>Metazoa</taxon>
        <taxon>Chordata</taxon>
        <taxon>Craniata</taxon>
        <taxon>Vertebrata</taxon>
        <taxon>Euteleostomi</taxon>
        <taxon>Actinopterygii</taxon>
        <taxon>Neopterygii</taxon>
        <taxon>Teleostei</taxon>
        <taxon>Ostariophysi</taxon>
        <taxon>Cypriniformes</taxon>
        <taxon>Xenocyprididae</taxon>
        <taxon>Xenocypridinae</taxon>
        <taxon>Culter</taxon>
    </lineage>
</organism>
<evidence type="ECO:0000313" key="2">
    <source>
        <dbReference type="EMBL" id="KAK9977103.1"/>
    </source>
</evidence>
<feature type="non-terminal residue" evidence="2">
    <location>
        <position position="99"/>
    </location>
</feature>
<protein>
    <submittedName>
        <fullName evidence="2">Uncharacterized protein</fullName>
    </submittedName>
</protein>
<evidence type="ECO:0000256" key="1">
    <source>
        <dbReference type="SAM" id="MobiDB-lite"/>
    </source>
</evidence>
<comment type="caution">
    <text evidence="2">The sequence shown here is derived from an EMBL/GenBank/DDBJ whole genome shotgun (WGS) entry which is preliminary data.</text>
</comment>
<dbReference type="Proteomes" id="UP001479290">
    <property type="component" value="Unassembled WGS sequence"/>
</dbReference>
<feature type="region of interest" description="Disordered" evidence="1">
    <location>
        <begin position="35"/>
        <end position="68"/>
    </location>
</feature>
<evidence type="ECO:0000313" key="3">
    <source>
        <dbReference type="Proteomes" id="UP001479290"/>
    </source>
</evidence>
<gene>
    <name evidence="2" type="ORF">ABG768_018924</name>
</gene>
<reference evidence="2 3" key="1">
    <citation type="submission" date="2024-05" db="EMBL/GenBank/DDBJ databases">
        <title>A high-quality chromosomal-level genome assembly of Topmouth culter (Culter alburnus).</title>
        <authorList>
            <person name="Zhao H."/>
        </authorList>
    </citation>
    <scope>NUCLEOTIDE SEQUENCE [LARGE SCALE GENOMIC DNA]</scope>
    <source>
        <strain evidence="2">CATC2023</strain>
        <tissue evidence="2">Muscle</tissue>
    </source>
</reference>
<feature type="compositionally biased region" description="Acidic residues" evidence="1">
    <location>
        <begin position="43"/>
        <end position="52"/>
    </location>
</feature>
<proteinExistence type="predicted"/>
<sequence length="99" mass="11098">MFNDAEAIEDHFLQSALFDMKVNVDGFLQLIEPADARHASSADEQESGDAEESSAPMAEADTQLAEEVDTQLAEVDTQLQTKPWCWWQIKLKQSSLRKA</sequence>
<dbReference type="AlphaFoldDB" id="A0AAW2AVJ9"/>